<evidence type="ECO:0000259" key="5">
    <source>
        <dbReference type="PROSITE" id="PS50893"/>
    </source>
</evidence>
<dbReference type="Pfam" id="PF00005">
    <property type="entry name" value="ABC_tran"/>
    <property type="match status" value="1"/>
</dbReference>
<reference evidence="6" key="1">
    <citation type="submission" date="2016-10" db="EMBL/GenBank/DDBJ databases">
        <title>Sequence of Gallionella enrichment culture.</title>
        <authorList>
            <person name="Poehlein A."/>
            <person name="Muehling M."/>
            <person name="Daniel R."/>
        </authorList>
    </citation>
    <scope>NUCLEOTIDE SEQUENCE</scope>
</reference>
<sequence length="305" mass="32941">MLVHVRDLKVAIGPVPILQGVQLSMSKGEIYGLLGPNGAGKSTTLSVLTGLRRAASGTVTVLGLDPATQAQDLRQRIGVLSEDAGFYGWMKARDYLRFMASLYGLNLSVQQIEGQLGSVGLAEVSGHAIAGYSRGMKQRLGLARALLHRPELLILDEPTNGLDPRGRREIHDLLIRLSQDEGVGILLCTHLLDDVDRLCNRIGILADGRTVVEGALADLLATRTGAGRYKLRLRTAPSATAPLPDPVVLLAREGDWLHVRLPAKADPGPLWAEMLAAGWDILEIHNESGGLEDFYLDLTQKELTT</sequence>
<dbReference type="CDD" id="cd03230">
    <property type="entry name" value="ABC_DR_subfamily_A"/>
    <property type="match status" value="1"/>
</dbReference>
<keyword evidence="4 6" id="KW-0067">ATP-binding</keyword>
<keyword evidence="6" id="KW-0378">Hydrolase</keyword>
<protein>
    <submittedName>
        <fullName evidence="6">Fluoroquinolones export ATP-binding proteinc</fullName>
        <ecNumber evidence="6">3.6.3.-</ecNumber>
    </submittedName>
</protein>
<organism evidence="6">
    <name type="scientific">mine drainage metagenome</name>
    <dbReference type="NCBI Taxonomy" id="410659"/>
    <lineage>
        <taxon>unclassified sequences</taxon>
        <taxon>metagenomes</taxon>
        <taxon>ecological metagenomes</taxon>
    </lineage>
</organism>
<evidence type="ECO:0000256" key="3">
    <source>
        <dbReference type="ARBA" id="ARBA00022741"/>
    </source>
</evidence>
<evidence type="ECO:0000256" key="1">
    <source>
        <dbReference type="ARBA" id="ARBA00005417"/>
    </source>
</evidence>
<dbReference type="AlphaFoldDB" id="A0A1J5QZB4"/>
<feature type="domain" description="ABC transporter" evidence="5">
    <location>
        <begin position="3"/>
        <end position="232"/>
    </location>
</feature>
<dbReference type="GO" id="GO:0005524">
    <property type="term" value="F:ATP binding"/>
    <property type="evidence" value="ECO:0007669"/>
    <property type="project" value="UniProtKB-KW"/>
</dbReference>
<dbReference type="InterPro" id="IPR003593">
    <property type="entry name" value="AAA+_ATPase"/>
</dbReference>
<keyword evidence="3" id="KW-0547">Nucleotide-binding</keyword>
<accession>A0A1J5QZB4</accession>
<comment type="caution">
    <text evidence="6">The sequence shown here is derived from an EMBL/GenBank/DDBJ whole genome shotgun (WGS) entry which is preliminary data.</text>
</comment>
<evidence type="ECO:0000256" key="4">
    <source>
        <dbReference type="ARBA" id="ARBA00022840"/>
    </source>
</evidence>
<evidence type="ECO:0000313" key="6">
    <source>
        <dbReference type="EMBL" id="OIQ85068.1"/>
    </source>
</evidence>
<dbReference type="EMBL" id="MLJW01000570">
    <property type="protein sequence ID" value="OIQ85068.1"/>
    <property type="molecule type" value="Genomic_DNA"/>
</dbReference>
<dbReference type="EC" id="3.6.3.-" evidence="6"/>
<gene>
    <name evidence="6" type="ORF">GALL_330880</name>
</gene>
<dbReference type="SMART" id="SM00382">
    <property type="entry name" value="AAA"/>
    <property type="match status" value="1"/>
</dbReference>
<keyword evidence="2" id="KW-0813">Transport</keyword>
<dbReference type="InterPro" id="IPR027417">
    <property type="entry name" value="P-loop_NTPase"/>
</dbReference>
<dbReference type="Gene3D" id="3.40.50.300">
    <property type="entry name" value="P-loop containing nucleotide triphosphate hydrolases"/>
    <property type="match status" value="1"/>
</dbReference>
<evidence type="ECO:0000256" key="2">
    <source>
        <dbReference type="ARBA" id="ARBA00022448"/>
    </source>
</evidence>
<dbReference type="PROSITE" id="PS50893">
    <property type="entry name" value="ABC_TRANSPORTER_2"/>
    <property type="match status" value="1"/>
</dbReference>
<dbReference type="SUPFAM" id="SSF52540">
    <property type="entry name" value="P-loop containing nucleoside triphosphate hydrolases"/>
    <property type="match status" value="1"/>
</dbReference>
<comment type="similarity">
    <text evidence="1">Belongs to the ABC transporter superfamily.</text>
</comment>
<dbReference type="GO" id="GO:0016887">
    <property type="term" value="F:ATP hydrolysis activity"/>
    <property type="evidence" value="ECO:0007669"/>
    <property type="project" value="InterPro"/>
</dbReference>
<dbReference type="PANTHER" id="PTHR43335">
    <property type="entry name" value="ABC TRANSPORTER, ATP-BINDING PROTEIN"/>
    <property type="match status" value="1"/>
</dbReference>
<name>A0A1J5QZB4_9ZZZZ</name>
<proteinExistence type="inferred from homology"/>
<dbReference type="InterPro" id="IPR003439">
    <property type="entry name" value="ABC_transporter-like_ATP-bd"/>
</dbReference>
<dbReference type="PANTHER" id="PTHR43335:SF4">
    <property type="entry name" value="ABC TRANSPORTER, ATP-BINDING PROTEIN"/>
    <property type="match status" value="1"/>
</dbReference>